<comment type="subcellular location">
    <subcellularLocation>
        <location evidence="1">Cytoplasm</location>
    </subcellularLocation>
</comment>
<evidence type="ECO:0000256" key="5">
    <source>
        <dbReference type="ARBA" id="ARBA00022679"/>
    </source>
</evidence>
<evidence type="ECO:0000313" key="15">
    <source>
        <dbReference type="Proteomes" id="UP001431221"/>
    </source>
</evidence>
<keyword evidence="6" id="KW-0548">Nucleotidyltransferase</keyword>
<evidence type="ECO:0000256" key="9">
    <source>
        <dbReference type="ARBA" id="ARBA00023125"/>
    </source>
</evidence>
<evidence type="ECO:0000256" key="6">
    <source>
        <dbReference type="ARBA" id="ARBA00022695"/>
    </source>
</evidence>
<dbReference type="Gene3D" id="3.10.150.10">
    <property type="entry name" value="DNA Polymerase III, subunit A, domain 2"/>
    <property type="match status" value="1"/>
</dbReference>
<keyword evidence="9" id="KW-0238">DNA-binding</keyword>
<sequence>MLIETTAGDLRLALDTVQAAVPRRSTIPILCAVLLQDGAVRGTCLDMEISVRFAAKRFDGAAVIPFRQLHELVKSLPADLDLRIQSKGDDYGVHLFFRGGRYKLPSFPATDFPTWTGNGDLAEMAKPDGFRAALDACTGFISTEETRYHLNGVCFSKDPDGKSVLVATDGHRLIAYDFAHECEINLILPRATVLALLGMVEPEEVLFSDSNMEFRFPGGSYLRTKLIDGTFPDWTRVVPAYPEDTRRISFAPLEMKKALDRMRRLTGQRNRGLSISASANGDLLVVTMNGMDGEECAERIESGSAEHWQGAQAFYGFNSSYLSELCQLHRQAERISIVAPDAGSPAKVGPDETKATTVLMPMRVDEGTLVRTALLTFAGGANDQDAKEAAA</sequence>
<evidence type="ECO:0000256" key="1">
    <source>
        <dbReference type="ARBA" id="ARBA00004496"/>
    </source>
</evidence>
<dbReference type="InterPro" id="IPR046938">
    <property type="entry name" value="DNA_clamp_sf"/>
</dbReference>
<dbReference type="Pfam" id="PF00712">
    <property type="entry name" value="DNA_pol3_beta"/>
    <property type="match status" value="1"/>
</dbReference>
<dbReference type="Gene3D" id="3.70.10.10">
    <property type="match status" value="1"/>
</dbReference>
<dbReference type="InterPro" id="IPR022634">
    <property type="entry name" value="DNA_polIII_beta_N"/>
</dbReference>
<evidence type="ECO:0000256" key="11">
    <source>
        <dbReference type="ARBA" id="ARBA00033276"/>
    </source>
</evidence>
<evidence type="ECO:0000259" key="13">
    <source>
        <dbReference type="Pfam" id="PF02767"/>
    </source>
</evidence>
<proteinExistence type="inferred from homology"/>
<gene>
    <name evidence="14" type="ORF">M0H32_07425</name>
</gene>
<dbReference type="CDD" id="cd00140">
    <property type="entry name" value="beta_clamp"/>
    <property type="match status" value="1"/>
</dbReference>
<dbReference type="InterPro" id="IPR022637">
    <property type="entry name" value="DNA_polIII_beta_cen"/>
</dbReference>
<keyword evidence="5" id="KW-0808">Transferase</keyword>
<dbReference type="EMBL" id="JALNMJ010000004">
    <property type="protein sequence ID" value="MCK7611984.1"/>
    <property type="molecule type" value="Genomic_DNA"/>
</dbReference>
<dbReference type="Pfam" id="PF02767">
    <property type="entry name" value="DNA_pol3_beta_2"/>
    <property type="match status" value="1"/>
</dbReference>
<keyword evidence="4" id="KW-0963">Cytoplasm</keyword>
<evidence type="ECO:0000313" key="14">
    <source>
        <dbReference type="EMBL" id="MCK7611984.1"/>
    </source>
</evidence>
<evidence type="ECO:0000256" key="8">
    <source>
        <dbReference type="ARBA" id="ARBA00022932"/>
    </source>
</evidence>
<evidence type="ECO:0000259" key="12">
    <source>
        <dbReference type="Pfam" id="PF00712"/>
    </source>
</evidence>
<name>A0ABT0GRC9_9HYPH</name>
<keyword evidence="8" id="KW-0239">DNA-directed DNA polymerase</keyword>
<evidence type="ECO:0000256" key="4">
    <source>
        <dbReference type="ARBA" id="ARBA00022490"/>
    </source>
</evidence>
<organism evidence="14 15">
    <name type="scientific">Roseibium sediminicola</name>
    <dbReference type="NCBI Taxonomy" id="2933272"/>
    <lineage>
        <taxon>Bacteria</taxon>
        <taxon>Pseudomonadati</taxon>
        <taxon>Pseudomonadota</taxon>
        <taxon>Alphaproteobacteria</taxon>
        <taxon>Hyphomicrobiales</taxon>
        <taxon>Stappiaceae</taxon>
        <taxon>Roseibium</taxon>
    </lineage>
</organism>
<reference evidence="14" key="1">
    <citation type="submission" date="2022-04" db="EMBL/GenBank/DDBJ databases">
        <title>Roseibium sp. CAU 1639 isolated from mud.</title>
        <authorList>
            <person name="Kim W."/>
        </authorList>
    </citation>
    <scope>NUCLEOTIDE SEQUENCE</scope>
    <source>
        <strain evidence="14">CAU 1639</strain>
    </source>
</reference>
<evidence type="ECO:0000256" key="2">
    <source>
        <dbReference type="ARBA" id="ARBA00010752"/>
    </source>
</evidence>
<evidence type="ECO:0000256" key="10">
    <source>
        <dbReference type="ARBA" id="ARBA00030988"/>
    </source>
</evidence>
<dbReference type="PANTHER" id="PTHR30478">
    <property type="entry name" value="DNA POLYMERASE III SUBUNIT BETA"/>
    <property type="match status" value="1"/>
</dbReference>
<keyword evidence="7" id="KW-0235">DNA replication</keyword>
<feature type="domain" description="DNA polymerase III beta sliding clamp central" evidence="13">
    <location>
        <begin position="131"/>
        <end position="233"/>
    </location>
</feature>
<dbReference type="RefSeq" id="WP_248152744.1">
    <property type="nucleotide sequence ID" value="NZ_JALNMJ010000004.1"/>
</dbReference>
<comment type="caution">
    <text evidence="14">The sequence shown here is derived from an EMBL/GenBank/DDBJ whole genome shotgun (WGS) entry which is preliminary data.</text>
</comment>
<dbReference type="PANTHER" id="PTHR30478:SF0">
    <property type="entry name" value="BETA SLIDING CLAMP"/>
    <property type="match status" value="1"/>
</dbReference>
<keyword evidence="15" id="KW-1185">Reference proteome</keyword>
<accession>A0ABT0GRC9</accession>
<dbReference type="SUPFAM" id="SSF55979">
    <property type="entry name" value="DNA clamp"/>
    <property type="match status" value="3"/>
</dbReference>
<dbReference type="InterPro" id="IPR001001">
    <property type="entry name" value="DNA_polIII_beta"/>
</dbReference>
<protein>
    <recommendedName>
        <fullName evidence="3">Beta sliding clamp</fullName>
    </recommendedName>
    <alternativeName>
        <fullName evidence="11">Beta-clamp processivity factor</fullName>
    </alternativeName>
    <alternativeName>
        <fullName evidence="10">DNA polymerase III beta sliding clamp subunit</fullName>
    </alternativeName>
</protein>
<dbReference type="Proteomes" id="UP001431221">
    <property type="component" value="Unassembled WGS sequence"/>
</dbReference>
<evidence type="ECO:0000256" key="7">
    <source>
        <dbReference type="ARBA" id="ARBA00022705"/>
    </source>
</evidence>
<evidence type="ECO:0000256" key="3">
    <source>
        <dbReference type="ARBA" id="ARBA00021035"/>
    </source>
</evidence>
<comment type="similarity">
    <text evidence="2">Belongs to the beta sliding clamp family.</text>
</comment>
<feature type="domain" description="DNA polymerase III beta sliding clamp N-terminal" evidence="12">
    <location>
        <begin position="13"/>
        <end position="114"/>
    </location>
</feature>
<dbReference type="SMART" id="SM00480">
    <property type="entry name" value="POL3Bc"/>
    <property type="match status" value="1"/>
</dbReference>